<dbReference type="Gene3D" id="1.10.575.10">
    <property type="entry name" value="P1 Nuclease"/>
    <property type="match status" value="1"/>
</dbReference>
<name>A0A0E3Q079_METMZ</name>
<sequence>MKRSKIIMGMLLLAMLVGMALIPSAMASAEEQQPNLTKDAAQLKIEALEAELGEEGMKEVADYLELQASLPDIVKVMPYRALAFAGTQEESRSVTFKYIDGFNVSEKEKDRYKAGIKDIWDRYPDKITKDDYEFMSEIGPMLVNESLKSYEPVSVKWLSTPHQDYADYACDGSSYRNYAKNAADDPDNGVMDPEPFYRYYNHYEDGLLHIGGAPGRCDEFANSAISAANSGNWATAHQRFGYSSHYLTDPGIPFHSAGVIRQGGQYVWNSYETTYHSIYENYVNNQWTSGYKFKDYVQYNTQSITVTDPEEAVEDNAEHSRQYFDYIWTEMYNDPQNFGSDIYVAYYTAQCVQQCARYAHGLYDYIM</sequence>
<feature type="coiled-coil region" evidence="1">
    <location>
        <begin position="26"/>
        <end position="58"/>
    </location>
</feature>
<reference evidence="2 3" key="1">
    <citation type="submission" date="2014-07" db="EMBL/GenBank/DDBJ databases">
        <title>Methanogenic archaea and the global carbon cycle.</title>
        <authorList>
            <person name="Henriksen J.R."/>
            <person name="Luke J."/>
            <person name="Reinhart S."/>
            <person name="Benedict M.N."/>
            <person name="Youngblut N.D."/>
            <person name="Metcalf M.E."/>
            <person name="Whitaker R.J."/>
            <person name="Metcalf W.W."/>
        </authorList>
    </citation>
    <scope>NUCLEOTIDE SEQUENCE [LARGE SCALE GENOMIC DNA]</scope>
    <source>
        <strain evidence="2 3">WWM610</strain>
    </source>
</reference>
<dbReference type="GO" id="GO:0004629">
    <property type="term" value="F:phospholipase C activity"/>
    <property type="evidence" value="ECO:0007669"/>
    <property type="project" value="InterPro"/>
</dbReference>
<dbReference type="HOGENOM" id="CLU_067986_0_0_2"/>
<proteinExistence type="predicted"/>
<evidence type="ECO:0000313" key="3">
    <source>
        <dbReference type="Proteomes" id="UP000033058"/>
    </source>
</evidence>
<dbReference type="GeneID" id="24852360"/>
<dbReference type="InterPro" id="IPR001531">
    <property type="entry name" value="Zn_PLipaseC"/>
</dbReference>
<dbReference type="EMBL" id="CP009509">
    <property type="protein sequence ID" value="AKB41587.1"/>
    <property type="molecule type" value="Genomic_DNA"/>
</dbReference>
<dbReference type="GO" id="GO:0008270">
    <property type="term" value="F:zinc ion binding"/>
    <property type="evidence" value="ECO:0007669"/>
    <property type="project" value="InterPro"/>
</dbReference>
<evidence type="ECO:0008006" key="4">
    <source>
        <dbReference type="Google" id="ProtNLM"/>
    </source>
</evidence>
<protein>
    <recommendedName>
        <fullName evidence="4">Phospholipase C</fullName>
    </recommendedName>
</protein>
<organism evidence="2 3">
    <name type="scientific">Methanosarcina mazei WWM610</name>
    <dbReference type="NCBI Taxonomy" id="1434117"/>
    <lineage>
        <taxon>Archaea</taxon>
        <taxon>Methanobacteriati</taxon>
        <taxon>Methanobacteriota</taxon>
        <taxon>Stenosarchaea group</taxon>
        <taxon>Methanomicrobia</taxon>
        <taxon>Methanosarcinales</taxon>
        <taxon>Methanosarcinaceae</taxon>
        <taxon>Methanosarcina</taxon>
    </lineage>
</organism>
<dbReference type="RefSeq" id="WP_048036702.1">
    <property type="nucleotide sequence ID" value="NZ_CP009509.1"/>
</dbReference>
<keyword evidence="1" id="KW-0175">Coiled coil</keyword>
<evidence type="ECO:0000313" key="2">
    <source>
        <dbReference type="EMBL" id="AKB41587.1"/>
    </source>
</evidence>
<dbReference type="CDD" id="cd11009">
    <property type="entry name" value="Zn_dep_PLPC"/>
    <property type="match status" value="1"/>
</dbReference>
<dbReference type="SUPFAM" id="SSF48537">
    <property type="entry name" value="Phospholipase C/P1 nuclease"/>
    <property type="match status" value="1"/>
</dbReference>
<evidence type="ECO:0000256" key="1">
    <source>
        <dbReference type="SAM" id="Coils"/>
    </source>
</evidence>
<gene>
    <name evidence="2" type="ORF">MSMAW_2596</name>
</gene>
<dbReference type="AlphaFoldDB" id="A0A0E3Q079"/>
<dbReference type="PATRIC" id="fig|1434117.4.peg.3303"/>
<dbReference type="Proteomes" id="UP000033058">
    <property type="component" value="Chromosome"/>
</dbReference>
<accession>A0A0E3Q079</accession>
<dbReference type="InterPro" id="IPR008947">
    <property type="entry name" value="PLipase_C/P1_nuclease_dom_sf"/>
</dbReference>